<evidence type="ECO:0000256" key="5">
    <source>
        <dbReference type="RuleBase" id="RU003330"/>
    </source>
</evidence>
<sequence length="217" mass="24573">MEKLAIILIGPPGSGKDTQAELLARELKFVEIKSSKLIEDKIKSADPNDPVMQHERKLFHSGQLNTRELVEAWIIEKIEAVGQSGSGLVSNGWPRQTLEIEAEMAAVEKYYPKDQIKIIEIKLSEEESVKRNSKRRVCEKNGHPVLDVAAEVCPEDGSPIILRPDDAPAIIKERYQIYLSRTQPVIDFLIKKGYNLVTIDGEKPIEDVHRDILNKLW</sequence>
<evidence type="ECO:0000256" key="4">
    <source>
        <dbReference type="ARBA" id="ARBA00022777"/>
    </source>
</evidence>
<dbReference type="InterPro" id="IPR027417">
    <property type="entry name" value="P-loop_NTPase"/>
</dbReference>
<evidence type="ECO:0000313" key="8">
    <source>
        <dbReference type="Proteomes" id="UP000034403"/>
    </source>
</evidence>
<dbReference type="SUPFAM" id="SSF52540">
    <property type="entry name" value="P-loop containing nucleoside triphosphate hydrolases"/>
    <property type="match status" value="1"/>
</dbReference>
<evidence type="ECO:0000256" key="2">
    <source>
        <dbReference type="ARBA" id="ARBA00022727"/>
    </source>
</evidence>
<organism evidence="7 8">
    <name type="scientific">Candidatus Yanofskybacteria bacterium GW2011_GWA1_48_10</name>
    <dbReference type="NCBI Taxonomy" id="1619022"/>
    <lineage>
        <taxon>Bacteria</taxon>
        <taxon>Candidatus Yanofskyibacteriota</taxon>
    </lineage>
</organism>
<comment type="caution">
    <text evidence="7">The sequence shown here is derived from an EMBL/GenBank/DDBJ whole genome shotgun (WGS) entry which is preliminary data.</text>
</comment>
<accession>A0A0G1U791</accession>
<keyword evidence="2" id="KW-0545">Nucleotide biosynthesis</keyword>
<dbReference type="GO" id="GO:0004017">
    <property type="term" value="F:AMP kinase activity"/>
    <property type="evidence" value="ECO:0007669"/>
    <property type="project" value="UniProtKB-EC"/>
</dbReference>
<evidence type="ECO:0000256" key="6">
    <source>
        <dbReference type="RuleBase" id="RU003331"/>
    </source>
</evidence>
<dbReference type="Pfam" id="PF00406">
    <property type="entry name" value="ADK"/>
    <property type="match status" value="1"/>
</dbReference>
<keyword evidence="6" id="KW-0067">ATP-binding</keyword>
<dbReference type="AlphaFoldDB" id="A0A0G1U791"/>
<dbReference type="CDD" id="cd01428">
    <property type="entry name" value="ADK"/>
    <property type="match status" value="1"/>
</dbReference>
<evidence type="ECO:0000313" key="7">
    <source>
        <dbReference type="EMBL" id="KKU89972.1"/>
    </source>
</evidence>
<gene>
    <name evidence="7" type="ORF">UY20_C0003G0011</name>
</gene>
<reference evidence="7 8" key="1">
    <citation type="journal article" date="2015" name="Nature">
        <title>rRNA introns, odd ribosomes, and small enigmatic genomes across a large radiation of phyla.</title>
        <authorList>
            <person name="Brown C.T."/>
            <person name="Hug L.A."/>
            <person name="Thomas B.C."/>
            <person name="Sharon I."/>
            <person name="Castelle C.J."/>
            <person name="Singh A."/>
            <person name="Wilkins M.J."/>
            <person name="Williams K.H."/>
            <person name="Banfield J.F."/>
        </authorList>
    </citation>
    <scope>NUCLEOTIDE SEQUENCE [LARGE SCALE GENOMIC DNA]</scope>
</reference>
<dbReference type="PRINTS" id="PR00094">
    <property type="entry name" value="ADENYLTKNASE"/>
</dbReference>
<comment type="subunit">
    <text evidence="6">Monomer.</text>
</comment>
<name>A0A0G1U791_9BACT</name>
<proteinExistence type="inferred from homology"/>
<dbReference type="InterPro" id="IPR000850">
    <property type="entry name" value="Adenylat/UMP-CMP_kin"/>
</dbReference>
<comment type="similarity">
    <text evidence="5">Belongs to the adenylate kinase family.</text>
</comment>
<dbReference type="Gene3D" id="3.40.50.300">
    <property type="entry name" value="P-loop containing nucleotide triphosphate hydrolases"/>
    <property type="match status" value="1"/>
</dbReference>
<evidence type="ECO:0000256" key="1">
    <source>
        <dbReference type="ARBA" id="ARBA00022679"/>
    </source>
</evidence>
<protein>
    <recommendedName>
        <fullName evidence="6">Adenylate kinase</fullName>
        <ecNumber evidence="6">2.7.4.3</ecNumber>
    </recommendedName>
</protein>
<dbReference type="EMBL" id="LCPC01000003">
    <property type="protein sequence ID" value="KKU89972.1"/>
    <property type="molecule type" value="Genomic_DNA"/>
</dbReference>
<dbReference type="Proteomes" id="UP000034403">
    <property type="component" value="Unassembled WGS sequence"/>
</dbReference>
<dbReference type="EC" id="2.7.4.3" evidence="6"/>
<keyword evidence="1 5" id="KW-0808">Transferase</keyword>
<evidence type="ECO:0000256" key="3">
    <source>
        <dbReference type="ARBA" id="ARBA00022741"/>
    </source>
</evidence>
<keyword evidence="4 5" id="KW-0418">Kinase</keyword>
<comment type="subcellular location">
    <subcellularLocation>
        <location evidence="6">Cytoplasm</location>
    </subcellularLocation>
</comment>
<dbReference type="GO" id="GO:0005737">
    <property type="term" value="C:cytoplasm"/>
    <property type="evidence" value="ECO:0007669"/>
    <property type="project" value="UniProtKB-SubCell"/>
</dbReference>
<comment type="catalytic activity">
    <reaction evidence="6">
        <text>AMP + ATP = 2 ADP</text>
        <dbReference type="Rhea" id="RHEA:12973"/>
        <dbReference type="ChEBI" id="CHEBI:30616"/>
        <dbReference type="ChEBI" id="CHEBI:456215"/>
        <dbReference type="ChEBI" id="CHEBI:456216"/>
        <dbReference type="EC" id="2.7.4.3"/>
    </reaction>
</comment>
<keyword evidence="3 6" id="KW-0547">Nucleotide-binding</keyword>
<dbReference type="GO" id="GO:0005524">
    <property type="term" value="F:ATP binding"/>
    <property type="evidence" value="ECO:0007669"/>
    <property type="project" value="UniProtKB-KW"/>
</dbReference>
<dbReference type="PANTHER" id="PTHR23359">
    <property type="entry name" value="NUCLEOTIDE KINASE"/>
    <property type="match status" value="1"/>
</dbReference>